<evidence type="ECO:0000313" key="8">
    <source>
        <dbReference type="Proteomes" id="UP001066276"/>
    </source>
</evidence>
<feature type="region of interest" description="Disordered" evidence="5">
    <location>
        <begin position="429"/>
        <end position="472"/>
    </location>
</feature>
<dbReference type="GO" id="GO:0003677">
    <property type="term" value="F:DNA binding"/>
    <property type="evidence" value="ECO:0007669"/>
    <property type="project" value="InterPro"/>
</dbReference>
<feature type="compositionally biased region" description="Acidic residues" evidence="5">
    <location>
        <begin position="497"/>
        <end position="511"/>
    </location>
</feature>
<keyword evidence="8" id="KW-1185">Reference proteome</keyword>
<dbReference type="InterPro" id="IPR038269">
    <property type="entry name" value="SCAN_sf"/>
</dbReference>
<dbReference type="PANTHER" id="PTHR21446:SF12">
    <property type="entry name" value="POTASSIUM CHANNEL TETRAMERIZATION DOMAIN CONTAINING 1"/>
    <property type="match status" value="1"/>
</dbReference>
<dbReference type="PROSITE" id="PS50804">
    <property type="entry name" value="SCAN_BOX"/>
    <property type="match status" value="1"/>
</dbReference>
<evidence type="ECO:0000256" key="5">
    <source>
        <dbReference type="SAM" id="MobiDB-lite"/>
    </source>
</evidence>
<dbReference type="EMBL" id="JANPWB010000008">
    <property type="protein sequence ID" value="KAJ1161133.1"/>
    <property type="molecule type" value="Genomic_DNA"/>
</dbReference>
<dbReference type="InterPro" id="IPR011010">
    <property type="entry name" value="DNA_brk_join_enz"/>
</dbReference>
<keyword evidence="1" id="KW-1017">Isopeptide bond</keyword>
<evidence type="ECO:0000259" key="6">
    <source>
        <dbReference type="PROSITE" id="PS50804"/>
    </source>
</evidence>
<keyword evidence="4" id="KW-0233">DNA recombination</keyword>
<feature type="compositionally biased region" description="Basic and acidic residues" evidence="5">
    <location>
        <begin position="456"/>
        <end position="465"/>
    </location>
</feature>
<evidence type="ECO:0000313" key="7">
    <source>
        <dbReference type="EMBL" id="KAJ1161133.1"/>
    </source>
</evidence>
<dbReference type="PANTHER" id="PTHR21446">
    <property type="entry name" value="DUF3504 DOMAIN-CONTAINING PROTEIN"/>
    <property type="match status" value="1"/>
</dbReference>
<comment type="caution">
    <text evidence="7">The sequence shown here is derived from an EMBL/GenBank/DDBJ whole genome shotgun (WGS) entry which is preliminary data.</text>
</comment>
<feature type="domain" description="SCAN box" evidence="6">
    <location>
        <begin position="270"/>
        <end position="348"/>
    </location>
</feature>
<evidence type="ECO:0000256" key="2">
    <source>
        <dbReference type="ARBA" id="ARBA00022553"/>
    </source>
</evidence>
<dbReference type="AlphaFoldDB" id="A0AAV7SDE0"/>
<dbReference type="Pfam" id="PF02023">
    <property type="entry name" value="SCAN"/>
    <property type="match status" value="1"/>
</dbReference>
<dbReference type="Gene3D" id="1.10.4020.10">
    <property type="entry name" value="DNA breaking-rejoining enzymes"/>
    <property type="match status" value="1"/>
</dbReference>
<protein>
    <recommendedName>
        <fullName evidence="6">SCAN box domain-containing protein</fullName>
    </recommendedName>
</protein>
<evidence type="ECO:0000256" key="3">
    <source>
        <dbReference type="ARBA" id="ARBA00022843"/>
    </source>
</evidence>
<dbReference type="InterPro" id="IPR013762">
    <property type="entry name" value="Integrase-like_cat_sf"/>
</dbReference>
<dbReference type="InterPro" id="IPR003309">
    <property type="entry name" value="SCAN_dom"/>
</dbReference>
<dbReference type="SMART" id="SM00431">
    <property type="entry name" value="SCAN"/>
    <property type="match status" value="1"/>
</dbReference>
<keyword evidence="3" id="KW-0832">Ubl conjugation</keyword>
<feature type="compositionally biased region" description="Polar residues" evidence="5">
    <location>
        <begin position="440"/>
        <end position="454"/>
    </location>
</feature>
<dbReference type="GO" id="GO:0015074">
    <property type="term" value="P:DNA integration"/>
    <property type="evidence" value="ECO:0007669"/>
    <property type="project" value="InterPro"/>
</dbReference>
<dbReference type="GO" id="GO:0006310">
    <property type="term" value="P:DNA recombination"/>
    <property type="evidence" value="ECO:0007669"/>
    <property type="project" value="UniProtKB-KW"/>
</dbReference>
<organism evidence="7 8">
    <name type="scientific">Pleurodeles waltl</name>
    <name type="common">Iberian ribbed newt</name>
    <dbReference type="NCBI Taxonomy" id="8319"/>
    <lineage>
        <taxon>Eukaryota</taxon>
        <taxon>Metazoa</taxon>
        <taxon>Chordata</taxon>
        <taxon>Craniata</taxon>
        <taxon>Vertebrata</taxon>
        <taxon>Euteleostomi</taxon>
        <taxon>Amphibia</taxon>
        <taxon>Batrachia</taxon>
        <taxon>Caudata</taxon>
        <taxon>Salamandroidea</taxon>
        <taxon>Salamandridae</taxon>
        <taxon>Pleurodelinae</taxon>
        <taxon>Pleurodeles</taxon>
    </lineage>
</organism>
<reference evidence="7" key="1">
    <citation type="journal article" date="2022" name="bioRxiv">
        <title>Sequencing and chromosome-scale assembly of the giantPleurodeles waltlgenome.</title>
        <authorList>
            <person name="Brown T."/>
            <person name="Elewa A."/>
            <person name="Iarovenko S."/>
            <person name="Subramanian E."/>
            <person name="Araus A.J."/>
            <person name="Petzold A."/>
            <person name="Susuki M."/>
            <person name="Suzuki K.-i.T."/>
            <person name="Hayashi T."/>
            <person name="Toyoda A."/>
            <person name="Oliveira C."/>
            <person name="Osipova E."/>
            <person name="Leigh N.D."/>
            <person name="Simon A."/>
            <person name="Yun M.H."/>
        </authorList>
    </citation>
    <scope>NUCLEOTIDE SEQUENCE</scope>
    <source>
        <strain evidence="7">20211129_DDA</strain>
        <tissue evidence="7">Liver</tissue>
    </source>
</reference>
<name>A0AAV7SDE0_PLEWA</name>
<feature type="region of interest" description="Disordered" evidence="5">
    <location>
        <begin position="487"/>
        <end position="523"/>
    </location>
</feature>
<proteinExistence type="predicted"/>
<dbReference type="Gene3D" id="1.10.443.10">
    <property type="entry name" value="Intergrase catalytic core"/>
    <property type="match status" value="1"/>
</dbReference>
<dbReference type="InterPro" id="IPR021893">
    <property type="entry name" value="ZMYM2-like_C"/>
</dbReference>
<dbReference type="SUPFAM" id="SSF56349">
    <property type="entry name" value="DNA breaking-rejoining enzymes"/>
    <property type="match status" value="1"/>
</dbReference>
<accession>A0AAV7SDE0</accession>
<evidence type="ECO:0000256" key="4">
    <source>
        <dbReference type="ARBA" id="ARBA00023172"/>
    </source>
</evidence>
<dbReference type="Pfam" id="PF12012">
    <property type="entry name" value="DUF3504"/>
    <property type="match status" value="1"/>
</dbReference>
<dbReference type="SUPFAM" id="SSF47353">
    <property type="entry name" value="Retrovirus capsid dimerization domain-like"/>
    <property type="match status" value="1"/>
</dbReference>
<feature type="region of interest" description="Disordered" evidence="5">
    <location>
        <begin position="74"/>
        <end position="103"/>
    </location>
</feature>
<feature type="compositionally biased region" description="Basic and acidic residues" evidence="5">
    <location>
        <begin position="487"/>
        <end position="496"/>
    </location>
</feature>
<dbReference type="Proteomes" id="UP001066276">
    <property type="component" value="Chromosome 4_2"/>
</dbReference>
<sequence>MLCAEESGYCVIAEKQEVKVNNMKHTKKTMRVVLLLCLCKCIFGGGRVNYPITLPSRVFYVIRYYSATTTKRPLRPVHQSSPERKQRQALPDQKGQRQNKQRKRQTFGAVHVLFVYIRRAYPGYLYCEDSYIFVFRYNNLPSPPFPVIQIQLIDCWRIMAWPLGQVHTRMKNDEKEFQLDLWDRFQTPIPGKELVQLKPGEDPEYFLRTFERIAECALWPKHQWPKRLAPLLSEEARLIYQALPSYAAEDYDQLKDALLRHLSVSEEVNRRKFRSVSFLSEAGLRAVASRLRELGKRWLKPESRSSEEIVEIIVVEQFIHILPGDAKEWLSHHQVQSLESAVRLIEGILAGEHYKHAAGGLMSSVQTIELEKVHVTKDSPVFPNPVSPNIKNEKEKCPAEKLDLKKRTSDCPAFNGELPLNVKCEEEVCPSKEPEPGESENITLDGSATETVPSESIKDEDRVEVQEEMESEGDISVVPVIIKNEEAISDMDHPDMELGENSESPTDEDEVPLTADANSASPAETVDILSRKRHAVADENQLDSLEIERNELRTRLQTKWAVDLFKGWLKESKRDVSFEKLSSDSLCQLLRTFYAEVRNAKGEEYHIQSLVCVRAGINRYLNSPPFNRAINIMHDPSFISANNVFLGIIKRKRREAKHTAERHGAITRDDLIKLRSSPIFGVTEPTTLLNKVWFEVQLHLARRGREGLRVLPPDAFAIVTDEDGHEYATPTYEASKYQNGNSERGKASLRGRMYAQPKSPSCPVAALKLYISKMPPGAPCFYLQPRKLSAHQAAREKVWYTVRPLGKNALGNFMKNLSVQACLSKMYTNHCIRTTTVQLLSDAGLETREIMAVTGHRCASSVKNYWKANEKQRSCWSGILSSAGVELPTLSTPPLQQSGTRPIAVRKEVDDSQNPLWLTGPTSHNDPSSSAVPPPYSYCSFNVAGDVQFKLV</sequence>
<evidence type="ECO:0000256" key="1">
    <source>
        <dbReference type="ARBA" id="ARBA00022499"/>
    </source>
</evidence>
<keyword evidence="2" id="KW-0597">Phosphoprotein</keyword>
<dbReference type="InterPro" id="IPR052787">
    <property type="entry name" value="MAVS"/>
</dbReference>
<gene>
    <name evidence="7" type="ORF">NDU88_001620</name>
</gene>